<evidence type="ECO:0000256" key="1">
    <source>
        <dbReference type="SAM" id="MobiDB-lite"/>
    </source>
</evidence>
<name>A0ABN0TDM8_9PSEU</name>
<gene>
    <name evidence="2" type="ORF">GCM10010492_16260</name>
</gene>
<sequence>MTTDRIEGDTSAMSLFAQRLTAPPLPPSLGRLGAPPNLSGLFEGIAMSVLDKAATAAAAQFLAKTTEEFATFGVKASTAAATYTAADVTSMAGLVSAGAEFAQKGIETLQQLSATHLGGTQPETPQPGTPQPGTSQPGTTQPAAGQPGTAQPTAADQPGSAAPAQPAAAPRPAP</sequence>
<reference evidence="2 3" key="1">
    <citation type="journal article" date="2019" name="Int. J. Syst. Evol. Microbiol.">
        <title>The Global Catalogue of Microorganisms (GCM) 10K type strain sequencing project: providing services to taxonomists for standard genome sequencing and annotation.</title>
        <authorList>
            <consortium name="The Broad Institute Genomics Platform"/>
            <consortium name="The Broad Institute Genome Sequencing Center for Infectious Disease"/>
            <person name="Wu L."/>
            <person name="Ma J."/>
        </authorList>
    </citation>
    <scope>NUCLEOTIDE SEQUENCE [LARGE SCALE GENOMIC DNA]</scope>
    <source>
        <strain evidence="2 3">JCM 3380</strain>
    </source>
</reference>
<evidence type="ECO:0000313" key="3">
    <source>
        <dbReference type="Proteomes" id="UP001500416"/>
    </source>
</evidence>
<comment type="caution">
    <text evidence="2">The sequence shown here is derived from an EMBL/GenBank/DDBJ whole genome shotgun (WGS) entry which is preliminary data.</text>
</comment>
<feature type="compositionally biased region" description="Low complexity" evidence="1">
    <location>
        <begin position="154"/>
        <end position="168"/>
    </location>
</feature>
<dbReference type="RefSeq" id="WP_343933024.1">
    <property type="nucleotide sequence ID" value="NZ_BAAABU010000003.1"/>
</dbReference>
<feature type="region of interest" description="Disordered" evidence="1">
    <location>
        <begin position="117"/>
        <end position="174"/>
    </location>
</feature>
<protein>
    <recommendedName>
        <fullName evidence="4">Phasin domain-containing protein</fullName>
    </recommendedName>
</protein>
<evidence type="ECO:0000313" key="2">
    <source>
        <dbReference type="EMBL" id="GAA0219087.1"/>
    </source>
</evidence>
<accession>A0ABN0TDM8</accession>
<dbReference type="EMBL" id="BAAABU010000003">
    <property type="protein sequence ID" value="GAA0219087.1"/>
    <property type="molecule type" value="Genomic_DNA"/>
</dbReference>
<organism evidence="2 3">
    <name type="scientific">Saccharothrix mutabilis subsp. mutabilis</name>
    <dbReference type="NCBI Taxonomy" id="66855"/>
    <lineage>
        <taxon>Bacteria</taxon>
        <taxon>Bacillati</taxon>
        <taxon>Actinomycetota</taxon>
        <taxon>Actinomycetes</taxon>
        <taxon>Pseudonocardiales</taxon>
        <taxon>Pseudonocardiaceae</taxon>
        <taxon>Saccharothrix</taxon>
    </lineage>
</organism>
<dbReference type="Proteomes" id="UP001500416">
    <property type="component" value="Unassembled WGS sequence"/>
</dbReference>
<proteinExistence type="predicted"/>
<keyword evidence="3" id="KW-1185">Reference proteome</keyword>
<evidence type="ECO:0008006" key="4">
    <source>
        <dbReference type="Google" id="ProtNLM"/>
    </source>
</evidence>
<feature type="compositionally biased region" description="Low complexity" evidence="1">
    <location>
        <begin position="131"/>
        <end position="142"/>
    </location>
</feature>